<dbReference type="GO" id="GO:0008270">
    <property type="term" value="F:zinc ion binding"/>
    <property type="evidence" value="ECO:0007669"/>
    <property type="project" value="UniProtKB-KW"/>
</dbReference>
<dbReference type="Gene3D" id="3.30.160.60">
    <property type="entry name" value="Classic Zinc Finger"/>
    <property type="match status" value="1"/>
</dbReference>
<dbReference type="SUPFAM" id="SSF57667">
    <property type="entry name" value="beta-beta-alpha zinc fingers"/>
    <property type="match status" value="1"/>
</dbReference>
<dbReference type="STRING" id="37360.A0A0G4IMR4"/>
<dbReference type="GO" id="GO:0005681">
    <property type="term" value="C:spliceosomal complex"/>
    <property type="evidence" value="ECO:0007669"/>
    <property type="project" value="InterPro"/>
</dbReference>
<dbReference type="InterPro" id="IPR031774">
    <property type="entry name" value="SF3A3_dom"/>
</dbReference>
<keyword evidence="12" id="KW-0496">Mitochondrion</keyword>
<evidence type="ECO:0000256" key="5">
    <source>
        <dbReference type="ARBA" id="ARBA00022771"/>
    </source>
</evidence>
<dbReference type="AlphaFoldDB" id="A0A0G4IMR4"/>
<dbReference type="Pfam" id="PF12874">
    <property type="entry name" value="zf-met"/>
    <property type="match status" value="1"/>
</dbReference>
<dbReference type="EMBL" id="CDSF01000057">
    <property type="protein sequence ID" value="CEO96392.1"/>
    <property type="molecule type" value="Genomic_DNA"/>
</dbReference>
<evidence type="ECO:0000256" key="8">
    <source>
        <dbReference type="PROSITE-ProRule" id="PRU00042"/>
    </source>
</evidence>
<evidence type="ECO:0000313" key="12">
    <source>
        <dbReference type="EMBL" id="SPQ99334.1"/>
    </source>
</evidence>
<dbReference type="EMBL" id="OVEO01000011">
    <property type="protein sequence ID" value="SPQ99334.1"/>
    <property type="molecule type" value="Genomic_DNA"/>
</dbReference>
<accession>A0A0G4IMR4</accession>
<dbReference type="Pfam" id="PF16837">
    <property type="entry name" value="SF3A3"/>
    <property type="match status" value="1"/>
</dbReference>
<evidence type="ECO:0000259" key="10">
    <source>
        <dbReference type="PROSITE" id="PS50171"/>
    </source>
</evidence>
<evidence type="ECO:0000313" key="13">
    <source>
        <dbReference type="Proteomes" id="UP000039324"/>
    </source>
</evidence>
<dbReference type="PANTHER" id="PTHR12786">
    <property type="entry name" value="SPLICING FACTOR SF3A-RELATED"/>
    <property type="match status" value="1"/>
</dbReference>
<dbReference type="Proteomes" id="UP000039324">
    <property type="component" value="Unassembled WGS sequence"/>
</dbReference>
<dbReference type="SMART" id="SM00451">
    <property type="entry name" value="ZnF_U1"/>
    <property type="match status" value="1"/>
</dbReference>
<protein>
    <recommendedName>
        <fullName evidence="15">Matrin-type domain-containing protein</fullName>
    </recommendedName>
</protein>
<gene>
    <name evidence="11" type="ORF">PBRA_005063</name>
    <name evidence="12" type="ORF">PLBR_LOCUS6549</name>
</gene>
<dbReference type="Pfam" id="PF11931">
    <property type="entry name" value="SF3a60_Prp9_C"/>
    <property type="match status" value="1"/>
</dbReference>
<dbReference type="PANTHER" id="PTHR12786:SF2">
    <property type="entry name" value="SPLICING FACTOR 3A SUBUNIT 3"/>
    <property type="match status" value="1"/>
</dbReference>
<comment type="subcellular location">
    <subcellularLocation>
        <location evidence="1">Nucleus</location>
    </subcellularLocation>
</comment>
<keyword evidence="3" id="KW-0597">Phosphoprotein</keyword>
<dbReference type="InterPro" id="IPR013087">
    <property type="entry name" value="Znf_C2H2_type"/>
</dbReference>
<feature type="domain" description="Matrin-type" evidence="10">
    <location>
        <begin position="382"/>
        <end position="413"/>
    </location>
</feature>
<evidence type="ECO:0008006" key="15">
    <source>
        <dbReference type="Google" id="ProtNLM"/>
    </source>
</evidence>
<geneLocation type="mitochondrion" evidence="12"/>
<sequence>MSSIVERARALHEDNEMLKVRIVQDFIHRKSKTHRGDLLQQHRLRRTLDRIRENNEELVRIYRDEDRTLADELSQITPSMAFGPFYEQLRDIREYHRRHTLANEQPTMAPAQFNTMEGMQQQEGGAEQSGPTVALEAIEDDTLVSFSGEEKFGKYVDMTHLHERFVNLPIFKNQKRMDYVDYLARFQAPYPSCAGMSEYLDDLIEYLADFHGRIHPLYPIEKINRQIEEEFIAKKANDEENQHRTGRLHCQLCQKDFANESVLAAHLRSKKHLKKVDSLENGNHKNGAAVDSLRLKQYKVEIFADLLSDIIAATRQRVEVQQTRTFQEILTERAELSEEESESENEEDEEAVLYNPKNVPLGWDGKPIPYWLYKLHGLNIEYRCEICGDYAYMGPRNFERHFTEWRHVNGMKALKIPNSHHFKYVTKIEDALALFKKVKLMEKTREWHPENDEELEDRQGNVFKKKTFEDLKRQGII</sequence>
<dbReference type="Pfam" id="PF12108">
    <property type="entry name" value="SF3a60_bindingd"/>
    <property type="match status" value="1"/>
</dbReference>
<dbReference type="GO" id="GO:0000398">
    <property type="term" value="P:mRNA splicing, via spliceosome"/>
    <property type="evidence" value="ECO:0007669"/>
    <property type="project" value="InterPro"/>
</dbReference>
<feature type="domain" description="C2H2-type" evidence="9">
    <location>
        <begin position="248"/>
        <end position="277"/>
    </location>
</feature>
<dbReference type="InterPro" id="IPR036236">
    <property type="entry name" value="Znf_C2H2_sf"/>
</dbReference>
<evidence type="ECO:0000256" key="6">
    <source>
        <dbReference type="ARBA" id="ARBA00022833"/>
    </source>
</evidence>
<keyword evidence="6" id="KW-0862">Zinc</keyword>
<evidence type="ECO:0000313" key="11">
    <source>
        <dbReference type="EMBL" id="CEO96392.1"/>
    </source>
</evidence>
<dbReference type="InterPro" id="IPR024598">
    <property type="entry name" value="SF3a60/Prp9_C"/>
</dbReference>
<dbReference type="PROSITE" id="PS50157">
    <property type="entry name" value="ZINC_FINGER_C2H2_2"/>
    <property type="match status" value="1"/>
</dbReference>
<organism evidence="11 13">
    <name type="scientific">Plasmodiophora brassicae</name>
    <name type="common">Clubroot disease agent</name>
    <dbReference type="NCBI Taxonomy" id="37360"/>
    <lineage>
        <taxon>Eukaryota</taxon>
        <taxon>Sar</taxon>
        <taxon>Rhizaria</taxon>
        <taxon>Endomyxa</taxon>
        <taxon>Phytomyxea</taxon>
        <taxon>Plasmodiophorida</taxon>
        <taxon>Plasmodiophoridae</taxon>
        <taxon>Plasmodiophora</taxon>
    </lineage>
</organism>
<keyword evidence="4" id="KW-0479">Metal-binding</keyword>
<evidence type="ECO:0000256" key="2">
    <source>
        <dbReference type="ARBA" id="ARBA00008776"/>
    </source>
</evidence>
<dbReference type="OrthoDB" id="2160351at2759"/>
<dbReference type="Proteomes" id="UP000290189">
    <property type="component" value="Unassembled WGS sequence"/>
</dbReference>
<evidence type="ECO:0000256" key="7">
    <source>
        <dbReference type="ARBA" id="ARBA00023242"/>
    </source>
</evidence>
<reference evidence="11 13" key="1">
    <citation type="submission" date="2015-02" db="EMBL/GenBank/DDBJ databases">
        <authorList>
            <person name="Chooi Y.-H."/>
        </authorList>
    </citation>
    <scope>NUCLEOTIDE SEQUENCE [LARGE SCALE GENOMIC DNA]</scope>
    <source>
        <strain evidence="11">E3</strain>
    </source>
</reference>
<proteinExistence type="inferred from homology"/>
<evidence type="ECO:0000313" key="14">
    <source>
        <dbReference type="Proteomes" id="UP000290189"/>
    </source>
</evidence>
<keyword evidence="5 8" id="KW-0863">Zinc-finger</keyword>
<dbReference type="InterPro" id="IPR000690">
    <property type="entry name" value="Matrin/U1-C_Znf_C2H2"/>
</dbReference>
<evidence type="ECO:0000259" key="9">
    <source>
        <dbReference type="PROSITE" id="PS50157"/>
    </source>
</evidence>
<name>A0A0G4IMR4_PLABS</name>
<dbReference type="InterPro" id="IPR003604">
    <property type="entry name" value="Matrin/U1-like-C_Znf_C2H2"/>
</dbReference>
<keyword evidence="13" id="KW-1185">Reference proteome</keyword>
<dbReference type="OMA" id="QRCYHEE"/>
<dbReference type="SMART" id="SM00355">
    <property type="entry name" value="ZnF_C2H2"/>
    <property type="match status" value="2"/>
</dbReference>
<dbReference type="GO" id="GO:0003723">
    <property type="term" value="F:RNA binding"/>
    <property type="evidence" value="ECO:0007669"/>
    <property type="project" value="InterPro"/>
</dbReference>
<comment type="similarity">
    <text evidence="2">Belongs to the SF3A3 family.</text>
</comment>
<evidence type="ECO:0000256" key="3">
    <source>
        <dbReference type="ARBA" id="ARBA00022553"/>
    </source>
</evidence>
<keyword evidence="7" id="KW-0539">Nucleus</keyword>
<reference evidence="12 14" key="2">
    <citation type="submission" date="2018-03" db="EMBL/GenBank/DDBJ databases">
        <authorList>
            <person name="Fogelqvist J."/>
        </authorList>
    </citation>
    <scope>NUCLEOTIDE SEQUENCE [LARGE SCALE GENOMIC DNA]</scope>
</reference>
<evidence type="ECO:0000256" key="1">
    <source>
        <dbReference type="ARBA" id="ARBA00004123"/>
    </source>
</evidence>
<dbReference type="PROSITE" id="PS00028">
    <property type="entry name" value="ZINC_FINGER_C2H2_1"/>
    <property type="match status" value="1"/>
</dbReference>
<dbReference type="InterPro" id="IPR021966">
    <property type="entry name" value="SF3a60_bindingd"/>
</dbReference>
<dbReference type="InterPro" id="IPR051421">
    <property type="entry name" value="RNA_Proc_DNA_Dmg_Regulator"/>
</dbReference>
<dbReference type="PROSITE" id="PS50171">
    <property type="entry name" value="ZF_MATRIN"/>
    <property type="match status" value="1"/>
</dbReference>
<evidence type="ECO:0000256" key="4">
    <source>
        <dbReference type="ARBA" id="ARBA00022723"/>
    </source>
</evidence>